<dbReference type="Proteomes" id="UP000799777">
    <property type="component" value="Unassembled WGS sequence"/>
</dbReference>
<accession>A0A9P4H6I7</accession>
<protein>
    <submittedName>
        <fullName evidence="2">Uncharacterized protein</fullName>
    </submittedName>
</protein>
<comment type="caution">
    <text evidence="2">The sequence shown here is derived from an EMBL/GenBank/DDBJ whole genome shotgun (WGS) entry which is preliminary data.</text>
</comment>
<reference evidence="2" key="1">
    <citation type="journal article" date="2020" name="Stud. Mycol.">
        <title>101 Dothideomycetes genomes: a test case for predicting lifestyles and emergence of pathogens.</title>
        <authorList>
            <person name="Haridas S."/>
            <person name="Albert R."/>
            <person name="Binder M."/>
            <person name="Bloem J."/>
            <person name="Labutti K."/>
            <person name="Salamov A."/>
            <person name="Andreopoulos B."/>
            <person name="Baker S."/>
            <person name="Barry K."/>
            <person name="Bills G."/>
            <person name="Bluhm B."/>
            <person name="Cannon C."/>
            <person name="Castanera R."/>
            <person name="Culley D."/>
            <person name="Daum C."/>
            <person name="Ezra D."/>
            <person name="Gonzalez J."/>
            <person name="Henrissat B."/>
            <person name="Kuo A."/>
            <person name="Liang C."/>
            <person name="Lipzen A."/>
            <person name="Lutzoni F."/>
            <person name="Magnuson J."/>
            <person name="Mondo S."/>
            <person name="Nolan M."/>
            <person name="Ohm R."/>
            <person name="Pangilinan J."/>
            <person name="Park H.-J."/>
            <person name="Ramirez L."/>
            <person name="Alfaro M."/>
            <person name="Sun H."/>
            <person name="Tritt A."/>
            <person name="Yoshinaga Y."/>
            <person name="Zwiers L.-H."/>
            <person name="Turgeon B."/>
            <person name="Goodwin S."/>
            <person name="Spatafora J."/>
            <person name="Crous P."/>
            <person name="Grigoriev I."/>
        </authorList>
    </citation>
    <scope>NUCLEOTIDE SEQUENCE</scope>
    <source>
        <strain evidence="2">CBS 110217</strain>
    </source>
</reference>
<gene>
    <name evidence="2" type="ORF">EK21DRAFT_101441</name>
</gene>
<name>A0A9P4H6I7_9PLEO</name>
<dbReference type="AlphaFoldDB" id="A0A9P4H6I7"/>
<feature type="compositionally biased region" description="Polar residues" evidence="1">
    <location>
        <begin position="14"/>
        <end position="28"/>
    </location>
</feature>
<evidence type="ECO:0000313" key="3">
    <source>
        <dbReference type="Proteomes" id="UP000799777"/>
    </source>
</evidence>
<sequence length="271" mass="29752">MNTAAGRTEEEGAQQAQPPVQPSTTDALPTSAPPIPSYEAATNLSAAVNGVAPAVNVPVMSQDVGLIDELPDYTPVDSNQTTFMIYGTFIHTPNGPAYHLSSLLDACISKLRIRRFRAEDIALIESGRVRNVSFDNSTALYEAHDPPFVENEYYIQSKTAGGWPGVLQLRFGFKRWHVRQVMQQGVVPAPFLTCGKAGGLKKRIVARRNELEPSEWKDTQGRVLATEVLRLEGGKMLPTIELSKELDQTWRELMLALWVSRLWAGFGAGSG</sequence>
<evidence type="ECO:0000256" key="1">
    <source>
        <dbReference type="SAM" id="MobiDB-lite"/>
    </source>
</evidence>
<proteinExistence type="predicted"/>
<evidence type="ECO:0000313" key="2">
    <source>
        <dbReference type="EMBL" id="KAF2029096.1"/>
    </source>
</evidence>
<keyword evidence="3" id="KW-1185">Reference proteome</keyword>
<organism evidence="2 3">
    <name type="scientific">Setomelanomma holmii</name>
    <dbReference type="NCBI Taxonomy" id="210430"/>
    <lineage>
        <taxon>Eukaryota</taxon>
        <taxon>Fungi</taxon>
        <taxon>Dikarya</taxon>
        <taxon>Ascomycota</taxon>
        <taxon>Pezizomycotina</taxon>
        <taxon>Dothideomycetes</taxon>
        <taxon>Pleosporomycetidae</taxon>
        <taxon>Pleosporales</taxon>
        <taxon>Pleosporineae</taxon>
        <taxon>Phaeosphaeriaceae</taxon>
        <taxon>Setomelanomma</taxon>
    </lineage>
</organism>
<feature type="region of interest" description="Disordered" evidence="1">
    <location>
        <begin position="1"/>
        <end position="35"/>
    </location>
</feature>
<dbReference type="OrthoDB" id="4196148at2759"/>
<dbReference type="EMBL" id="ML978205">
    <property type="protein sequence ID" value="KAF2029096.1"/>
    <property type="molecule type" value="Genomic_DNA"/>
</dbReference>